<sequence>MRYADRVVAVGIETDLGGIVPHYGEAVRIPLHYRDHYVEYVRDAIMKQPPLTRPPAPTTSPISTKQASTSTETTRATTSTINASTKPVGTTTPAPRKSDIHCVIAGDMLNIRDRPTYDRVSFSFFLQNYAVCSSQIHVVTVPVQQIFTD</sequence>
<dbReference type="EMBL" id="JOJR01000010">
    <property type="protein sequence ID" value="RCN51831.1"/>
    <property type="molecule type" value="Genomic_DNA"/>
</dbReference>
<feature type="region of interest" description="Disordered" evidence="1">
    <location>
        <begin position="49"/>
        <end position="95"/>
    </location>
</feature>
<feature type="compositionally biased region" description="Low complexity" evidence="1">
    <location>
        <begin position="67"/>
        <end position="85"/>
    </location>
</feature>
<evidence type="ECO:0000313" key="2">
    <source>
        <dbReference type="EMBL" id="RCN51831.1"/>
    </source>
</evidence>
<gene>
    <name evidence="2" type="ORF">ANCCAN_01919</name>
</gene>
<organism evidence="2 3">
    <name type="scientific">Ancylostoma caninum</name>
    <name type="common">Dog hookworm</name>
    <dbReference type="NCBI Taxonomy" id="29170"/>
    <lineage>
        <taxon>Eukaryota</taxon>
        <taxon>Metazoa</taxon>
        <taxon>Ecdysozoa</taxon>
        <taxon>Nematoda</taxon>
        <taxon>Chromadorea</taxon>
        <taxon>Rhabditida</taxon>
        <taxon>Rhabditina</taxon>
        <taxon>Rhabditomorpha</taxon>
        <taxon>Strongyloidea</taxon>
        <taxon>Ancylostomatidae</taxon>
        <taxon>Ancylostomatinae</taxon>
        <taxon>Ancylostoma</taxon>
    </lineage>
</organism>
<proteinExistence type="predicted"/>
<keyword evidence="3" id="KW-1185">Reference proteome</keyword>
<name>A0A368H5F2_ANCCA</name>
<reference evidence="2 3" key="1">
    <citation type="submission" date="2014-10" db="EMBL/GenBank/DDBJ databases">
        <title>Draft genome of the hookworm Ancylostoma caninum.</title>
        <authorList>
            <person name="Mitreva M."/>
        </authorList>
    </citation>
    <scope>NUCLEOTIDE SEQUENCE [LARGE SCALE GENOMIC DNA]</scope>
    <source>
        <strain evidence="2 3">Baltimore</strain>
    </source>
</reference>
<accession>A0A368H5F2</accession>
<evidence type="ECO:0000256" key="1">
    <source>
        <dbReference type="SAM" id="MobiDB-lite"/>
    </source>
</evidence>
<evidence type="ECO:0000313" key="3">
    <source>
        <dbReference type="Proteomes" id="UP000252519"/>
    </source>
</evidence>
<dbReference type="Proteomes" id="UP000252519">
    <property type="component" value="Unassembled WGS sequence"/>
</dbReference>
<comment type="caution">
    <text evidence="2">The sequence shown here is derived from an EMBL/GenBank/DDBJ whole genome shotgun (WGS) entry which is preliminary data.</text>
</comment>
<protein>
    <submittedName>
        <fullName evidence="2">Uncharacterized protein</fullName>
    </submittedName>
</protein>
<dbReference type="AlphaFoldDB" id="A0A368H5F2"/>